<feature type="region of interest" description="Disordered" evidence="1">
    <location>
        <begin position="1"/>
        <end position="22"/>
    </location>
</feature>
<evidence type="ECO:0000313" key="2">
    <source>
        <dbReference type="EMBL" id="EKT4440956.1"/>
    </source>
</evidence>
<sequence length="74" mass="8570">MNRLPCNPNTSDFPDFDEPNTTESRQNHVRFWLRCLADQGEQPDARIHAALERYMEGGYDLHALSRAVIAPYLH</sequence>
<name>A0AAI9FYZ2_STEMA</name>
<gene>
    <name evidence="2" type="ORF">QEK83_001603</name>
</gene>
<dbReference type="EMBL" id="ABLOMU010000012">
    <property type="protein sequence ID" value="EKT4440956.1"/>
    <property type="molecule type" value="Genomic_DNA"/>
</dbReference>
<dbReference type="Proteomes" id="UP001214521">
    <property type="component" value="Unassembled WGS sequence"/>
</dbReference>
<dbReference type="AlphaFoldDB" id="A0AAI9FYZ2"/>
<proteinExistence type="predicted"/>
<evidence type="ECO:0000313" key="3">
    <source>
        <dbReference type="Proteomes" id="UP001214521"/>
    </source>
</evidence>
<organism evidence="2 3">
    <name type="scientific">Stenotrophomonas maltophilia</name>
    <name type="common">Pseudomonas maltophilia</name>
    <name type="synonym">Xanthomonas maltophilia</name>
    <dbReference type="NCBI Taxonomy" id="40324"/>
    <lineage>
        <taxon>Bacteria</taxon>
        <taxon>Pseudomonadati</taxon>
        <taxon>Pseudomonadota</taxon>
        <taxon>Gammaproteobacteria</taxon>
        <taxon>Lysobacterales</taxon>
        <taxon>Lysobacteraceae</taxon>
        <taxon>Stenotrophomonas</taxon>
        <taxon>Stenotrophomonas maltophilia group</taxon>
    </lineage>
</organism>
<dbReference type="RefSeq" id="WP_164157931.1">
    <property type="nucleotide sequence ID" value="NZ_JBFCWN010000003.1"/>
</dbReference>
<evidence type="ECO:0000256" key="1">
    <source>
        <dbReference type="SAM" id="MobiDB-lite"/>
    </source>
</evidence>
<comment type="caution">
    <text evidence="2">The sequence shown here is derived from an EMBL/GenBank/DDBJ whole genome shotgun (WGS) entry which is preliminary data.</text>
</comment>
<accession>A0AAI9FYZ2</accession>
<protein>
    <submittedName>
        <fullName evidence="2">Uncharacterized protein</fullName>
    </submittedName>
</protein>
<reference evidence="2" key="1">
    <citation type="submission" date="2022-07" db="EMBL/GenBank/DDBJ databases">
        <authorList>
            <consortium name="Clinical and Environmental Microbiology Branch: Whole genome sequencing antimicrobial resistance pathogens in the healthcare setting"/>
        </authorList>
    </citation>
    <scope>NUCLEOTIDE SEQUENCE</scope>
    <source>
        <strain evidence="2">Stenotrophomonas_maltophilia_2021CK-00905</strain>
    </source>
</reference>